<proteinExistence type="predicted"/>
<accession>A0ABR9CP52</accession>
<dbReference type="EMBL" id="JACYXI010000008">
    <property type="protein sequence ID" value="MBD8892636.1"/>
    <property type="molecule type" value="Genomic_DNA"/>
</dbReference>
<dbReference type="InterPro" id="IPR011670">
    <property type="entry name" value="DUF1612"/>
</dbReference>
<dbReference type="RefSeq" id="WP_192148763.1">
    <property type="nucleotide sequence ID" value="NZ_JACYXI010000008.1"/>
</dbReference>
<dbReference type="Pfam" id="PF11972">
    <property type="entry name" value="HTH_13"/>
    <property type="match status" value="1"/>
</dbReference>
<organism evidence="3 4">
    <name type="scientific">Roseibium litorale</name>
    <dbReference type="NCBI Taxonomy" id="2803841"/>
    <lineage>
        <taxon>Bacteria</taxon>
        <taxon>Pseudomonadati</taxon>
        <taxon>Pseudomonadota</taxon>
        <taxon>Alphaproteobacteria</taxon>
        <taxon>Hyphomicrobiales</taxon>
        <taxon>Stappiaceae</taxon>
        <taxon>Roseibium</taxon>
    </lineage>
</organism>
<comment type="caution">
    <text evidence="3">The sequence shown here is derived from an EMBL/GenBank/DDBJ whole genome shotgun (WGS) entry which is preliminary data.</text>
</comment>
<keyword evidence="4" id="KW-1185">Reference proteome</keyword>
<reference evidence="4" key="1">
    <citation type="submission" date="2020-09" db="EMBL/GenBank/DDBJ databases">
        <title>The genome sequence of strain Labrenzia suaedae 4C16A.</title>
        <authorList>
            <person name="Liu Y."/>
        </authorList>
    </citation>
    <scope>NUCLEOTIDE SEQUENCE [LARGE SCALE GENOMIC DNA]</scope>
    <source>
        <strain evidence="4">4C16A</strain>
    </source>
</reference>
<evidence type="ECO:0000313" key="3">
    <source>
        <dbReference type="EMBL" id="MBD8892636.1"/>
    </source>
</evidence>
<dbReference type="Proteomes" id="UP000632063">
    <property type="component" value="Unassembled WGS sequence"/>
</dbReference>
<dbReference type="NCBIfam" id="NF040876">
    <property type="entry name" value="RHE_PE00001_fam"/>
    <property type="match status" value="1"/>
</dbReference>
<feature type="domain" description="HTH DNA binding" evidence="2">
    <location>
        <begin position="315"/>
        <end position="368"/>
    </location>
</feature>
<dbReference type="InterPro" id="IPR021068">
    <property type="entry name" value="HTH_DNA-bd"/>
</dbReference>
<dbReference type="Pfam" id="PF07756">
    <property type="entry name" value="DUF1612"/>
    <property type="match status" value="1"/>
</dbReference>
<dbReference type="InterPro" id="IPR048017">
    <property type="entry name" value="Y4cF-like"/>
</dbReference>
<evidence type="ECO:0000259" key="1">
    <source>
        <dbReference type="Pfam" id="PF07756"/>
    </source>
</evidence>
<evidence type="ECO:0000313" key="4">
    <source>
        <dbReference type="Proteomes" id="UP000632063"/>
    </source>
</evidence>
<sequence>MPYEIWKLNLEALLGPISAAEDALARLDERVARSEAGQGFAQRADFFEAVSSMWVAGELVHLEDLVLHDARMDVRAPSHELVIAHRIVRARRRVMRSDPGWAVSRAGIMAFAGIAEQENELPGTLEGGGEGRGLETDEHDALPPGLAEFDKVLAETSWLVAADRPGSSRPRQPELIVGGLVIRDPGWDETERISEWLDLVRKVETLPAALAAALLWDAWERLEPLQRQHWLGQVLVSDYLRSRGKVRSHLLAYAAGLRKIPREQRRDRDRTVRLAAYLDAMSEAASAGMKDIGRLTLARQQLERRAAGKRSTSSLPAAIDLLLSRPVVSAQMLAKRASITPRGALNLIGQLGVREVTGRGRYRAWGIL</sequence>
<reference evidence="3 4" key="2">
    <citation type="journal article" date="2021" name="Int. J. Syst. Evol. Microbiol.">
        <title>Roseibium litorale sp. nov., isolated from a tidal flat sediment and proposal for the reclassification of Labrenzia polysiphoniae as Roseibium polysiphoniae comb. nov.</title>
        <authorList>
            <person name="Liu Y."/>
            <person name="Pei T."/>
            <person name="Du J."/>
            <person name="Chao M."/>
            <person name="Deng M.R."/>
            <person name="Zhu H."/>
        </authorList>
    </citation>
    <scope>NUCLEOTIDE SEQUENCE [LARGE SCALE GENOMIC DNA]</scope>
    <source>
        <strain evidence="3 4">4C16A</strain>
    </source>
</reference>
<feature type="domain" description="DUF1612" evidence="1">
    <location>
        <begin position="181"/>
        <end position="306"/>
    </location>
</feature>
<name>A0ABR9CP52_9HYPH</name>
<gene>
    <name evidence="3" type="ORF">IG616_13905</name>
</gene>
<protein>
    <submittedName>
        <fullName evidence="3">DUF1612 and helix-turn-helix domain-containing protein</fullName>
    </submittedName>
</protein>
<evidence type="ECO:0000259" key="2">
    <source>
        <dbReference type="Pfam" id="PF11972"/>
    </source>
</evidence>